<evidence type="ECO:0000313" key="3">
    <source>
        <dbReference type="Proteomes" id="UP001605036"/>
    </source>
</evidence>
<dbReference type="AlphaFoldDB" id="A0ABD1YJJ1"/>
<keyword evidence="3" id="KW-1185">Reference proteome</keyword>
<dbReference type="EMBL" id="JBHFFA010000004">
    <property type="protein sequence ID" value="KAL2630810.1"/>
    <property type="molecule type" value="Genomic_DNA"/>
</dbReference>
<feature type="domain" description="DUF7869" evidence="1">
    <location>
        <begin position="2"/>
        <end position="124"/>
    </location>
</feature>
<name>A0ABD1YJJ1_9MARC</name>
<gene>
    <name evidence="2" type="ORF">R1flu_015496</name>
</gene>
<comment type="caution">
    <text evidence="2">The sequence shown here is derived from an EMBL/GenBank/DDBJ whole genome shotgun (WGS) entry which is preliminary data.</text>
</comment>
<protein>
    <recommendedName>
        <fullName evidence="1">DUF7869 domain-containing protein</fullName>
    </recommendedName>
</protein>
<accession>A0ABD1YJJ1</accession>
<evidence type="ECO:0000259" key="1">
    <source>
        <dbReference type="Pfam" id="PF25273"/>
    </source>
</evidence>
<reference evidence="2 3" key="1">
    <citation type="submission" date="2024-09" db="EMBL/GenBank/DDBJ databases">
        <title>Chromosome-scale assembly of Riccia fluitans.</title>
        <authorList>
            <person name="Paukszto L."/>
            <person name="Sawicki J."/>
            <person name="Karawczyk K."/>
            <person name="Piernik-Szablinska J."/>
            <person name="Szczecinska M."/>
            <person name="Mazdziarz M."/>
        </authorList>
    </citation>
    <scope>NUCLEOTIDE SEQUENCE [LARGE SCALE GENOMIC DNA]</scope>
    <source>
        <strain evidence="2">Rf_01</strain>
        <tissue evidence="2">Aerial parts of the thallus</tissue>
    </source>
</reference>
<evidence type="ECO:0000313" key="2">
    <source>
        <dbReference type="EMBL" id="KAL2630810.1"/>
    </source>
</evidence>
<proteinExistence type="predicted"/>
<dbReference type="Proteomes" id="UP001605036">
    <property type="component" value="Unassembled WGS sequence"/>
</dbReference>
<dbReference type="InterPro" id="IPR057191">
    <property type="entry name" value="DUF7869"/>
</dbReference>
<dbReference type="Pfam" id="PF25273">
    <property type="entry name" value="DUF7869"/>
    <property type="match status" value="1"/>
</dbReference>
<dbReference type="PANTHER" id="PTHR33153:SF3">
    <property type="entry name" value="TRAFFICKING PROTEIN PARTICLE COMPLEX SUBUNIT 11 DOMAIN-CONTAINING PROTEIN"/>
    <property type="match status" value="1"/>
</dbReference>
<organism evidence="2 3">
    <name type="scientific">Riccia fluitans</name>
    <dbReference type="NCBI Taxonomy" id="41844"/>
    <lineage>
        <taxon>Eukaryota</taxon>
        <taxon>Viridiplantae</taxon>
        <taxon>Streptophyta</taxon>
        <taxon>Embryophyta</taxon>
        <taxon>Marchantiophyta</taxon>
        <taxon>Marchantiopsida</taxon>
        <taxon>Marchantiidae</taxon>
        <taxon>Marchantiales</taxon>
        <taxon>Ricciaceae</taxon>
        <taxon>Riccia</taxon>
    </lineage>
</organism>
<sequence length="130" mass="15033">MLPHHLYIQLDNSSKDNKNWMIMAFCSELVARGCCKMITMSFLMVGHTHEDVDAFFLKVNDSQGGKNIKLLPHFLAEVYHPQPLKAYPRVVHEDANYKMHVSNYVVKVQGQSAPVAFRFYMQDNLLVYQV</sequence>
<dbReference type="PANTHER" id="PTHR33153">
    <property type="entry name" value="MYND-TYPE DOMAIN-CONTAINING PROTEIN"/>
    <property type="match status" value="1"/>
</dbReference>